<accession>A0A7K1L5T0</accession>
<dbReference type="RefSeq" id="WP_156218919.1">
    <property type="nucleotide sequence ID" value="NZ_WOFH01000009.1"/>
</dbReference>
<feature type="compositionally biased region" description="Basic and acidic residues" evidence="1">
    <location>
        <begin position="1"/>
        <end position="10"/>
    </location>
</feature>
<sequence length="66" mass="7533">MSQTDDREQPVPDEAPEADTAEQRADLAPGEEEQPREWTAQLPFDADEADAADQRREISLDEDDYR</sequence>
<reference evidence="2 3" key="1">
    <citation type="submission" date="2019-11" db="EMBL/GenBank/DDBJ databases">
        <authorList>
            <person name="Cao P."/>
        </authorList>
    </citation>
    <scope>NUCLEOTIDE SEQUENCE [LARGE SCALE GENOMIC DNA]</scope>
    <source>
        <strain evidence="2 3">NEAU-AAG5</strain>
    </source>
</reference>
<keyword evidence="3" id="KW-1185">Reference proteome</keyword>
<dbReference type="AlphaFoldDB" id="A0A7K1L5T0"/>
<proteinExistence type="predicted"/>
<organism evidence="2 3">
    <name type="scientific">Actinomadura litoris</name>
    <dbReference type="NCBI Taxonomy" id="2678616"/>
    <lineage>
        <taxon>Bacteria</taxon>
        <taxon>Bacillati</taxon>
        <taxon>Actinomycetota</taxon>
        <taxon>Actinomycetes</taxon>
        <taxon>Streptosporangiales</taxon>
        <taxon>Thermomonosporaceae</taxon>
        <taxon>Actinomadura</taxon>
    </lineage>
</organism>
<feature type="region of interest" description="Disordered" evidence="1">
    <location>
        <begin position="1"/>
        <end position="66"/>
    </location>
</feature>
<name>A0A7K1L5T0_9ACTN</name>
<protein>
    <submittedName>
        <fullName evidence="2">Uncharacterized protein</fullName>
    </submittedName>
</protein>
<evidence type="ECO:0000313" key="2">
    <source>
        <dbReference type="EMBL" id="MUN39749.1"/>
    </source>
</evidence>
<dbReference type="EMBL" id="WOFH01000009">
    <property type="protein sequence ID" value="MUN39749.1"/>
    <property type="molecule type" value="Genomic_DNA"/>
</dbReference>
<evidence type="ECO:0000313" key="3">
    <source>
        <dbReference type="Proteomes" id="UP000432015"/>
    </source>
</evidence>
<dbReference type="Proteomes" id="UP000432015">
    <property type="component" value="Unassembled WGS sequence"/>
</dbReference>
<comment type="caution">
    <text evidence="2">The sequence shown here is derived from an EMBL/GenBank/DDBJ whole genome shotgun (WGS) entry which is preliminary data.</text>
</comment>
<evidence type="ECO:0000256" key="1">
    <source>
        <dbReference type="SAM" id="MobiDB-lite"/>
    </source>
</evidence>
<gene>
    <name evidence="2" type="ORF">GNZ18_24590</name>
</gene>